<dbReference type="GO" id="GO:0004222">
    <property type="term" value="F:metalloendopeptidase activity"/>
    <property type="evidence" value="ECO:0007669"/>
    <property type="project" value="InterPro"/>
</dbReference>
<evidence type="ECO:0000259" key="7">
    <source>
        <dbReference type="SMART" id="SM00093"/>
    </source>
</evidence>
<feature type="compositionally biased region" description="Polar residues" evidence="5">
    <location>
        <begin position="569"/>
        <end position="591"/>
    </location>
</feature>
<dbReference type="InterPro" id="IPR042185">
    <property type="entry name" value="Serpin_sf_2"/>
</dbReference>
<feature type="transmembrane region" description="Helical" evidence="6">
    <location>
        <begin position="680"/>
        <end position="702"/>
    </location>
</feature>
<comment type="similarity">
    <text evidence="4">Belongs to the serpin family.</text>
</comment>
<feature type="region of interest" description="Disordered" evidence="5">
    <location>
        <begin position="534"/>
        <end position="591"/>
    </location>
</feature>
<evidence type="ECO:0000256" key="6">
    <source>
        <dbReference type="SAM" id="Phobius"/>
    </source>
</evidence>
<feature type="region of interest" description="Disordered" evidence="5">
    <location>
        <begin position="1"/>
        <end position="22"/>
    </location>
</feature>
<keyword evidence="6" id="KW-0472">Membrane</keyword>
<feature type="region of interest" description="Disordered" evidence="5">
    <location>
        <begin position="222"/>
        <end position="245"/>
    </location>
</feature>
<feature type="compositionally biased region" description="Polar residues" evidence="5">
    <location>
        <begin position="222"/>
        <end position="232"/>
    </location>
</feature>
<dbReference type="InterPro" id="IPR023796">
    <property type="entry name" value="Serpin_dom"/>
</dbReference>
<evidence type="ECO:0000256" key="1">
    <source>
        <dbReference type="ARBA" id="ARBA00007357"/>
    </source>
</evidence>
<dbReference type="InterPro" id="IPR042178">
    <property type="entry name" value="Serpin_sf_1"/>
</dbReference>
<proteinExistence type="inferred from homology"/>
<keyword evidence="3" id="KW-0722">Serine protease inhibitor</keyword>
<gene>
    <name evidence="8" type="ORF">V5799_030491</name>
</gene>
<dbReference type="GO" id="GO:0005886">
    <property type="term" value="C:plasma membrane"/>
    <property type="evidence" value="ECO:0007669"/>
    <property type="project" value="TreeGrafter"/>
</dbReference>
<feature type="compositionally biased region" description="Basic and acidic residues" evidence="5">
    <location>
        <begin position="7"/>
        <end position="22"/>
    </location>
</feature>
<dbReference type="PANTHER" id="PTHR11733:SF241">
    <property type="entry name" value="GH26575P-RELATED"/>
    <property type="match status" value="1"/>
</dbReference>
<dbReference type="PANTHER" id="PTHR11733">
    <property type="entry name" value="ZINC METALLOPROTEASE FAMILY M13 NEPRILYSIN-RELATED"/>
    <property type="match status" value="1"/>
</dbReference>
<accession>A0AAQ4EN41</accession>
<dbReference type="InterPro" id="IPR044822">
    <property type="entry name" value="Myb_DNA-bind_4"/>
</dbReference>
<dbReference type="EMBL" id="JARKHS020013302">
    <property type="protein sequence ID" value="KAK8776165.1"/>
    <property type="molecule type" value="Genomic_DNA"/>
</dbReference>
<dbReference type="Gene3D" id="3.40.390.10">
    <property type="entry name" value="Collagenase (Catalytic Domain)"/>
    <property type="match status" value="1"/>
</dbReference>
<sequence length="1344" mass="148496">MKLLLQNEERDRCPPLPSDKARDVFPVVDENGVHAAGEQGGLLYETEDGIRVSVVFANEAGGAGSAELPGSQRATEPAADIPNSGDRGSVSAADDSQLALPGPSTSAEAQPDAEREFWPRPKALLLIANYKALTELGSKRGGFRTKKLMWTKLAGIIKAEFGGNLTAVQVENKWKSLKRRYKKTKVKNNSSGHSRVSCDYESELADVLEKQHHITPTVLLTQGRALTSQPSPEQEDTASGDATEHRERNTLLSPLALALSFVVVLEGAVARTIDHVLEILHWELLRDSDIRYVLAHSLHRLSLLSNESIRVEAAAFVQRDFDVTRVYRVALETYYGADVLLVNFLDQRAALVAVNSWVCRATSRVIMRLLLDKTSEIDSKSRFLATGVVTLNLSFDQPFRNARIQRPFYISSASSQSVESMNTLGTFGYKDFAEHGFEAVSLPLLSGNFSLVLLKPFEGVTLETVRRTLIQHPDLLLSIQAQMVPTLVDVTLPRFKVKTPKPSTEPEDSVSGTGSVVTSPAEAISAGTVTATSSGAANTIPMGSDDAASSHAEAAAGAGGSQARRAATYPQSTFRAQQRRNQSDWGPVQASSGTVEDALKNAVGAGRCLSALVDVFVSLPWRPLGSDVENSSCQSAKTPRMSTRPSIDLDDSFFENVNIRNPVQSNTVPRRSVLAVYVRVAFLGIVAIVVLLVILVPFTVAYNRAEQGMTICDTEDCLEHARLIARTINKTIEPCHDFSAFVCSGWSQTAFPDQAMGTVDSLRYSWYRNLRGILLKGSLAIPAGRKPLAMYEKCTEYFENSHSDSRLLRGFLLAYSLNWPEVPTTKLPVISEALELAYKWQAPFWLAVNVRVERSSGRRRIIVKPGYYLPLFRRHHNYVADAYVQYYKSYYAAFFPERDTNREVNVSAVDEIRAMEDCVVAELNSISRSQNKSPAIYSFGSIDSRATNAPAAYWIECFQRGLRLQPQLTPEDELVVSDVSLLNSLTTLVLRYGDRKLKGLLEWQVVQLYSPLADTRLLVALYGSRHRAEMSHASYCAHHVEGSFKVLVLALGVYSRWTTKEREDIDAGFDSLVSAAVNLVKGSTWMDDESKTQVADKLASVQKRMWPAQSVLAKEALENIYSNFSENETFLIRYKLKSLQPLVEMYFNEDFKEAANLLGNSFPLYFDYDYIFNHVEVATGAAGAPAYYSHGTGAMFYGGLGFLMAMQLVKFVDSVGLQWSANGTNVRSILTESTRRSYHERDGCLSDEGMKSVFPEIPALEIAYSALKASRLRGDRDHLPLSPDLTEDVVFFLTICYMTCADKNYPGPLAADCNKVVGNSEAFAEAYGCPKGSRMNRDKCSFFG</sequence>
<dbReference type="InterPro" id="IPR024079">
    <property type="entry name" value="MetalloPept_cat_dom_sf"/>
</dbReference>
<dbReference type="Pfam" id="PF05649">
    <property type="entry name" value="Peptidase_M13_N"/>
    <property type="match status" value="1"/>
</dbReference>
<keyword evidence="6" id="KW-0812">Transmembrane</keyword>
<dbReference type="InterPro" id="IPR000718">
    <property type="entry name" value="Peptidase_M13"/>
</dbReference>
<dbReference type="Pfam" id="PF00079">
    <property type="entry name" value="Serpin"/>
    <property type="match status" value="1"/>
</dbReference>
<feature type="domain" description="Serpin" evidence="7">
    <location>
        <begin position="242"/>
        <end position="587"/>
    </location>
</feature>
<dbReference type="SMART" id="SM00093">
    <property type="entry name" value="SERPIN"/>
    <property type="match status" value="1"/>
</dbReference>
<evidence type="ECO:0000256" key="3">
    <source>
        <dbReference type="ARBA" id="ARBA00022900"/>
    </source>
</evidence>
<dbReference type="InterPro" id="IPR036186">
    <property type="entry name" value="Serpin_sf"/>
</dbReference>
<comment type="similarity">
    <text evidence="1">Belongs to the peptidase M13 family.</text>
</comment>
<keyword evidence="6" id="KW-1133">Transmembrane helix</keyword>
<dbReference type="GO" id="GO:0016485">
    <property type="term" value="P:protein processing"/>
    <property type="evidence" value="ECO:0007669"/>
    <property type="project" value="TreeGrafter"/>
</dbReference>
<evidence type="ECO:0000256" key="5">
    <source>
        <dbReference type="SAM" id="MobiDB-lite"/>
    </source>
</evidence>
<keyword evidence="2" id="KW-0646">Protease inhibitor</keyword>
<dbReference type="GO" id="GO:0004867">
    <property type="term" value="F:serine-type endopeptidase inhibitor activity"/>
    <property type="evidence" value="ECO:0007669"/>
    <property type="project" value="UniProtKB-KW"/>
</dbReference>
<feature type="region of interest" description="Disordered" evidence="5">
    <location>
        <begin position="497"/>
        <end position="517"/>
    </location>
</feature>
<evidence type="ECO:0000256" key="2">
    <source>
        <dbReference type="ARBA" id="ARBA00022690"/>
    </source>
</evidence>
<reference evidence="8 9" key="1">
    <citation type="journal article" date="2023" name="Arcadia Sci">
        <title>De novo assembly of a long-read Amblyomma americanum tick genome.</title>
        <authorList>
            <person name="Chou S."/>
            <person name="Poskanzer K.E."/>
            <person name="Rollins M."/>
            <person name="Thuy-Boun P.S."/>
        </authorList>
    </citation>
    <scope>NUCLEOTIDE SEQUENCE [LARGE SCALE GENOMIC DNA]</scope>
    <source>
        <strain evidence="8">F_SG_1</strain>
        <tissue evidence="8">Salivary glands</tissue>
    </source>
</reference>
<evidence type="ECO:0000313" key="8">
    <source>
        <dbReference type="EMBL" id="KAK8776165.1"/>
    </source>
</evidence>
<keyword evidence="9" id="KW-1185">Reference proteome</keyword>
<feature type="compositionally biased region" description="Low complexity" evidence="5">
    <location>
        <begin position="534"/>
        <end position="567"/>
    </location>
</feature>
<dbReference type="Proteomes" id="UP001321473">
    <property type="component" value="Unassembled WGS sequence"/>
</dbReference>
<name>A0AAQ4EN41_AMBAM</name>
<dbReference type="Gene3D" id="2.30.39.10">
    <property type="entry name" value="Alpha-1-antitrypsin, domain 1"/>
    <property type="match status" value="1"/>
</dbReference>
<dbReference type="Pfam" id="PF13837">
    <property type="entry name" value="Myb_DNA-bind_4"/>
    <property type="match status" value="1"/>
</dbReference>
<dbReference type="InterPro" id="IPR042089">
    <property type="entry name" value="Peptidase_M13_dom_2"/>
</dbReference>
<protein>
    <recommendedName>
        <fullName evidence="7">Serpin domain-containing protein</fullName>
    </recommendedName>
</protein>
<evidence type="ECO:0000313" key="9">
    <source>
        <dbReference type="Proteomes" id="UP001321473"/>
    </source>
</evidence>
<dbReference type="Gene3D" id="1.10.1380.10">
    <property type="entry name" value="Neutral endopeptidase , domain2"/>
    <property type="match status" value="1"/>
</dbReference>
<feature type="region of interest" description="Disordered" evidence="5">
    <location>
        <begin position="63"/>
        <end position="115"/>
    </location>
</feature>
<dbReference type="PROSITE" id="PS51885">
    <property type="entry name" value="NEPRILYSIN"/>
    <property type="match status" value="1"/>
</dbReference>
<dbReference type="SUPFAM" id="SSF55486">
    <property type="entry name" value="Metalloproteases ('zincins'), catalytic domain"/>
    <property type="match status" value="1"/>
</dbReference>
<evidence type="ECO:0000256" key="4">
    <source>
        <dbReference type="RuleBase" id="RU000411"/>
    </source>
</evidence>
<dbReference type="SUPFAM" id="SSF56574">
    <property type="entry name" value="Serpins"/>
    <property type="match status" value="1"/>
</dbReference>
<dbReference type="InterPro" id="IPR008753">
    <property type="entry name" value="Peptidase_M13_N"/>
</dbReference>
<comment type="caution">
    <text evidence="8">The sequence shown here is derived from an EMBL/GenBank/DDBJ whole genome shotgun (WGS) entry which is preliminary data.</text>
</comment>
<organism evidence="8 9">
    <name type="scientific">Amblyomma americanum</name>
    <name type="common">Lone star tick</name>
    <dbReference type="NCBI Taxonomy" id="6943"/>
    <lineage>
        <taxon>Eukaryota</taxon>
        <taxon>Metazoa</taxon>
        <taxon>Ecdysozoa</taxon>
        <taxon>Arthropoda</taxon>
        <taxon>Chelicerata</taxon>
        <taxon>Arachnida</taxon>
        <taxon>Acari</taxon>
        <taxon>Parasitiformes</taxon>
        <taxon>Ixodida</taxon>
        <taxon>Ixodoidea</taxon>
        <taxon>Ixodidae</taxon>
        <taxon>Amblyomminae</taxon>
        <taxon>Amblyomma</taxon>
    </lineage>
</organism>
<dbReference type="Gene3D" id="3.30.497.10">
    <property type="entry name" value="Antithrombin, subunit I, domain 2"/>
    <property type="match status" value="1"/>
</dbReference>